<organism evidence="2 3">
    <name type="scientific">Dillenia turbinata</name>
    <dbReference type="NCBI Taxonomy" id="194707"/>
    <lineage>
        <taxon>Eukaryota</taxon>
        <taxon>Viridiplantae</taxon>
        <taxon>Streptophyta</taxon>
        <taxon>Embryophyta</taxon>
        <taxon>Tracheophyta</taxon>
        <taxon>Spermatophyta</taxon>
        <taxon>Magnoliopsida</taxon>
        <taxon>eudicotyledons</taxon>
        <taxon>Gunneridae</taxon>
        <taxon>Pentapetalae</taxon>
        <taxon>Dilleniales</taxon>
        <taxon>Dilleniaceae</taxon>
        <taxon>Dillenia</taxon>
    </lineage>
</organism>
<name>A0AAN8ZJJ4_9MAGN</name>
<dbReference type="Pfam" id="PF00023">
    <property type="entry name" value="Ank"/>
    <property type="match status" value="1"/>
</dbReference>
<dbReference type="Pfam" id="PF12796">
    <property type="entry name" value="Ank_2"/>
    <property type="match status" value="1"/>
</dbReference>
<protein>
    <submittedName>
        <fullName evidence="2">Ankyrin repeat</fullName>
    </submittedName>
</protein>
<dbReference type="Proteomes" id="UP001370490">
    <property type="component" value="Unassembled WGS sequence"/>
</dbReference>
<dbReference type="InterPro" id="IPR002110">
    <property type="entry name" value="Ankyrin_rpt"/>
</dbReference>
<keyword evidence="1" id="KW-0040">ANK repeat</keyword>
<dbReference type="SUPFAM" id="SSF48403">
    <property type="entry name" value="Ankyrin repeat"/>
    <property type="match status" value="1"/>
</dbReference>
<proteinExistence type="predicted"/>
<sequence length="158" mass="17620">MISSPNSMNPNLYEAVVSGDINFLKTTKLDILSEETPQKSTILHIVVGFKQVEFMKTVILLYQSLLKRQNSSGDTPFHCAARNGSCATAELLISTENVENRGKEGSLLRMDNEDGNTALHVAVRNRRRDVAKTLIKADTEPCNRINKDKGRWALSQET</sequence>
<accession>A0AAN8ZJJ4</accession>
<evidence type="ECO:0000313" key="2">
    <source>
        <dbReference type="EMBL" id="KAK6936423.1"/>
    </source>
</evidence>
<keyword evidence="3" id="KW-1185">Reference proteome</keyword>
<dbReference type="PROSITE" id="PS50297">
    <property type="entry name" value="ANK_REP_REGION"/>
    <property type="match status" value="1"/>
</dbReference>
<dbReference type="PROSITE" id="PS50088">
    <property type="entry name" value="ANK_REPEAT"/>
    <property type="match status" value="1"/>
</dbReference>
<dbReference type="EMBL" id="JBAMMX010000007">
    <property type="protein sequence ID" value="KAK6936423.1"/>
    <property type="molecule type" value="Genomic_DNA"/>
</dbReference>
<gene>
    <name evidence="2" type="ORF">RJ641_033453</name>
</gene>
<comment type="caution">
    <text evidence="2">The sequence shown here is derived from an EMBL/GenBank/DDBJ whole genome shotgun (WGS) entry which is preliminary data.</text>
</comment>
<dbReference type="SMART" id="SM00248">
    <property type="entry name" value="ANK"/>
    <property type="match status" value="3"/>
</dbReference>
<dbReference type="PANTHER" id="PTHR24121:SF22">
    <property type="entry name" value="PROTEIN ACCELERATED CELL DEATH 6-LIKE"/>
    <property type="match status" value="1"/>
</dbReference>
<dbReference type="Gene3D" id="1.25.40.20">
    <property type="entry name" value="Ankyrin repeat-containing domain"/>
    <property type="match status" value="1"/>
</dbReference>
<feature type="repeat" description="ANK" evidence="1">
    <location>
        <begin position="114"/>
        <end position="140"/>
    </location>
</feature>
<dbReference type="PANTHER" id="PTHR24121">
    <property type="entry name" value="NO MECHANORECEPTOR POTENTIAL C, ISOFORM D-RELATED"/>
    <property type="match status" value="1"/>
</dbReference>
<reference evidence="2 3" key="1">
    <citation type="submission" date="2023-12" db="EMBL/GenBank/DDBJ databases">
        <title>A high-quality genome assembly for Dillenia turbinata (Dilleniales).</title>
        <authorList>
            <person name="Chanderbali A."/>
        </authorList>
    </citation>
    <scope>NUCLEOTIDE SEQUENCE [LARGE SCALE GENOMIC DNA]</scope>
    <source>
        <strain evidence="2">LSX21</strain>
        <tissue evidence="2">Leaf</tissue>
    </source>
</reference>
<dbReference type="AlphaFoldDB" id="A0AAN8ZJJ4"/>
<evidence type="ECO:0000313" key="3">
    <source>
        <dbReference type="Proteomes" id="UP001370490"/>
    </source>
</evidence>
<dbReference type="InterPro" id="IPR036770">
    <property type="entry name" value="Ankyrin_rpt-contain_sf"/>
</dbReference>
<evidence type="ECO:0000256" key="1">
    <source>
        <dbReference type="PROSITE-ProRule" id="PRU00023"/>
    </source>
</evidence>